<name>A3D111_SHEB5</name>
<dbReference type="InterPro" id="IPR019648">
    <property type="entry name" value="YebY"/>
</dbReference>
<dbReference type="HOGENOM" id="CLU_162054_0_0_6"/>
<reference evidence="1 2" key="1">
    <citation type="submission" date="2007-02" db="EMBL/GenBank/DDBJ databases">
        <title>Complete sequence of chromosome of Shewanella baltica OS155.</title>
        <authorList>
            <consortium name="US DOE Joint Genome Institute"/>
            <person name="Copeland A."/>
            <person name="Lucas S."/>
            <person name="Lapidus A."/>
            <person name="Barry K."/>
            <person name="Detter J.C."/>
            <person name="Glavina del Rio T."/>
            <person name="Hammon N."/>
            <person name="Israni S."/>
            <person name="Dalin E."/>
            <person name="Tice H."/>
            <person name="Pitluck S."/>
            <person name="Sims D.R."/>
            <person name="Brettin T."/>
            <person name="Bruce D."/>
            <person name="Han C."/>
            <person name="Tapia R."/>
            <person name="Brainard J."/>
            <person name="Schmutz J."/>
            <person name="Larimer F."/>
            <person name="Land M."/>
            <person name="Hauser L."/>
            <person name="Kyrpides N."/>
            <person name="Mikhailova N."/>
            <person name="Brettar I."/>
            <person name="Klappenbach J."/>
            <person name="Konstantinidis K."/>
            <person name="Rodrigues J."/>
            <person name="Tiedje J."/>
            <person name="Richardson P."/>
        </authorList>
    </citation>
    <scope>NUCLEOTIDE SEQUENCE [LARGE SCALE GENOMIC DNA]</scope>
    <source>
        <strain evidence="2">OS155 / ATCC BAA-1091</strain>
    </source>
</reference>
<dbReference type="EMBL" id="CP000563">
    <property type="protein sequence ID" value="ABN60424.1"/>
    <property type="molecule type" value="Genomic_DNA"/>
</dbReference>
<sequence>MLKLLNVFSVSLVLFLSGCSKPGLELTKEQYGEKWPLTVSSGHVECKNNAVIFHSNGKTYAVNGVAKTQGYSEINAIWKDDPAFFEMAAEIAKAENTAVDEVIKSMGSPTKISISPVLDSGLKLCK</sequence>
<dbReference type="Pfam" id="PF10709">
    <property type="entry name" value="DUF2511"/>
    <property type="match status" value="1"/>
</dbReference>
<dbReference type="PROSITE" id="PS51257">
    <property type="entry name" value="PROKAR_LIPOPROTEIN"/>
    <property type="match status" value="1"/>
</dbReference>
<accession>A3D111</accession>
<evidence type="ECO:0000313" key="1">
    <source>
        <dbReference type="EMBL" id="ABN60424.1"/>
    </source>
</evidence>
<dbReference type="AlphaFoldDB" id="A3D111"/>
<dbReference type="OrthoDB" id="6519165at2"/>
<protein>
    <recommendedName>
        <fullName evidence="3">DUF2511 domain-containing protein</fullName>
    </recommendedName>
</protein>
<keyword evidence="2" id="KW-1185">Reference proteome</keyword>
<evidence type="ECO:0008006" key="3">
    <source>
        <dbReference type="Google" id="ProtNLM"/>
    </source>
</evidence>
<gene>
    <name evidence="1" type="ordered locus">Sbal_0899</name>
</gene>
<dbReference type="Proteomes" id="UP000001557">
    <property type="component" value="Chromosome"/>
</dbReference>
<organism evidence="1 2">
    <name type="scientific">Shewanella baltica (strain OS155 / ATCC BAA-1091)</name>
    <dbReference type="NCBI Taxonomy" id="325240"/>
    <lineage>
        <taxon>Bacteria</taxon>
        <taxon>Pseudomonadati</taxon>
        <taxon>Pseudomonadota</taxon>
        <taxon>Gammaproteobacteria</taxon>
        <taxon>Alteromonadales</taxon>
        <taxon>Shewanellaceae</taxon>
        <taxon>Shewanella</taxon>
    </lineage>
</organism>
<proteinExistence type="predicted"/>
<evidence type="ECO:0000313" key="2">
    <source>
        <dbReference type="Proteomes" id="UP000001557"/>
    </source>
</evidence>
<dbReference type="KEGG" id="sbl:Sbal_0899"/>
<dbReference type="RefSeq" id="WP_011845975.1">
    <property type="nucleotide sequence ID" value="NC_009052.1"/>
</dbReference>